<evidence type="ECO:0000256" key="3">
    <source>
        <dbReference type="ARBA" id="ARBA00023169"/>
    </source>
</evidence>
<dbReference type="InterPro" id="IPR021520">
    <property type="entry name" value="Stealth_CR2"/>
</dbReference>
<dbReference type="Pfam" id="PF17101">
    <property type="entry name" value="Stealth_CR1"/>
    <property type="match status" value="1"/>
</dbReference>
<evidence type="ECO:0000259" key="5">
    <source>
        <dbReference type="Pfam" id="PF17101"/>
    </source>
</evidence>
<organism evidence="6 7">
    <name type="scientific">Natronospirillum operosum</name>
    <dbReference type="NCBI Taxonomy" id="2759953"/>
    <lineage>
        <taxon>Bacteria</taxon>
        <taxon>Pseudomonadati</taxon>
        <taxon>Pseudomonadota</taxon>
        <taxon>Gammaproteobacteria</taxon>
        <taxon>Oceanospirillales</taxon>
        <taxon>Natronospirillaceae</taxon>
        <taxon>Natronospirillum</taxon>
    </lineage>
</organism>
<dbReference type="GO" id="GO:0016772">
    <property type="term" value="F:transferase activity, transferring phosphorus-containing groups"/>
    <property type="evidence" value="ECO:0007669"/>
    <property type="project" value="InterPro"/>
</dbReference>
<evidence type="ECO:0000313" key="6">
    <source>
        <dbReference type="EMBL" id="TGG96055.1"/>
    </source>
</evidence>
<dbReference type="GO" id="GO:0000271">
    <property type="term" value="P:polysaccharide biosynthetic process"/>
    <property type="evidence" value="ECO:0007669"/>
    <property type="project" value="UniProtKB-KW"/>
</dbReference>
<accession>A0A4Z0WLD4</accession>
<dbReference type="InterPro" id="IPR031358">
    <property type="entry name" value="Stealth_CR1"/>
</dbReference>
<evidence type="ECO:0000259" key="4">
    <source>
        <dbReference type="Pfam" id="PF11380"/>
    </source>
</evidence>
<name>A0A4Z0WLD4_9GAMM</name>
<evidence type="ECO:0000313" key="7">
    <source>
        <dbReference type="Proteomes" id="UP000297475"/>
    </source>
</evidence>
<proteinExistence type="inferred from homology"/>
<dbReference type="AlphaFoldDB" id="A0A4Z0WLD4"/>
<evidence type="ECO:0000256" key="2">
    <source>
        <dbReference type="ARBA" id="ARBA00022679"/>
    </source>
</evidence>
<comment type="similarity">
    <text evidence="1">Belongs to the stealth family.</text>
</comment>
<reference evidence="6 7" key="1">
    <citation type="submission" date="2019-04" db="EMBL/GenBank/DDBJ databases">
        <title>Natronospirillum operosus gen. nov., sp. nov., a haloalkaliphilic satellite isolated from decaying biomass of laboratory culture of cyanobacterium Geitlerinema sp. and proposal of Natronospirillaceae fam. nov. and Saccharospirillaceae fam. nov.</title>
        <authorList>
            <person name="Kevbrin V."/>
            <person name="Boltyanskaya Y."/>
            <person name="Koziaeva V."/>
            <person name="Grouzdev D.S."/>
            <person name="Park M."/>
            <person name="Cho J."/>
        </authorList>
    </citation>
    <scope>NUCLEOTIDE SEQUENCE [LARGE SCALE GENOMIC DNA]</scope>
    <source>
        <strain evidence="6 7">G-116</strain>
    </source>
</reference>
<feature type="domain" description="Stealth protein CR2 conserved region 2" evidence="4">
    <location>
        <begin position="47"/>
        <end position="155"/>
    </location>
</feature>
<dbReference type="RefSeq" id="WP_135482219.1">
    <property type="nucleotide sequence ID" value="NZ_SRMF01000001.1"/>
</dbReference>
<keyword evidence="7" id="KW-1185">Reference proteome</keyword>
<dbReference type="InterPro" id="IPR047141">
    <property type="entry name" value="Stealth"/>
</dbReference>
<keyword evidence="3" id="KW-0270">Exopolysaccharide synthesis</keyword>
<keyword evidence="2" id="KW-0808">Transferase</keyword>
<dbReference type="Proteomes" id="UP000297475">
    <property type="component" value="Unassembled WGS sequence"/>
</dbReference>
<dbReference type="Pfam" id="PF11380">
    <property type="entry name" value="Stealth_CR2"/>
    <property type="match status" value="1"/>
</dbReference>
<dbReference type="OrthoDB" id="9776077at2"/>
<dbReference type="EMBL" id="SRMF01000001">
    <property type="protein sequence ID" value="TGG96055.1"/>
    <property type="molecule type" value="Genomic_DNA"/>
</dbReference>
<feature type="domain" description="Stealth protein CR1 conserved region 1" evidence="5">
    <location>
        <begin position="9"/>
        <end position="35"/>
    </location>
</feature>
<dbReference type="PANTHER" id="PTHR24045">
    <property type="match status" value="1"/>
</dbReference>
<dbReference type="PANTHER" id="PTHR24045:SF0">
    <property type="entry name" value="N-ACETYLGLUCOSAMINE-1-PHOSPHOTRANSFERASE SUBUNITS ALPHA_BETA"/>
    <property type="match status" value="1"/>
</dbReference>
<comment type="caution">
    <text evidence="6">The sequence shown here is derived from an EMBL/GenBank/DDBJ whole genome shotgun (WGS) entry which is preliminary data.</text>
</comment>
<evidence type="ECO:0000256" key="1">
    <source>
        <dbReference type="ARBA" id="ARBA00007583"/>
    </source>
</evidence>
<sequence>MSAYEVVEPPIDAVVTWVDGDDPQHRAKLNEYLASVGCSPRSASSTRFAHVGELDYCVASLLRFAPWLRRIHIVTDQQTPELVSRVASKYNGTEVVVVDHTAIFRGYENHLPTFNSIAIETMLWRIPGLTEQFIYLNDDFMLLKPLQPGDFFQEGRSVLRGWWNWSPQKRWDKRLRSWFKGSAERASGRPKNREAQARGAEIAGYRKKYLRVPHNPHALLRSTLDQFSAERPDLVEHNIQYRLRSSEQFLMDAVGRHLDLGAGRAVVDNRLRTLRLKPEDHTLRSLTGFLEKAERSPEVAFACVQSLDQVDEPIRREVLSWLDRVIGSPFE</sequence>
<gene>
    <name evidence="6" type="ORF">E4656_02250</name>
</gene>
<protein>
    <submittedName>
        <fullName evidence="6">Capsular biosynthesis protein</fullName>
    </submittedName>
</protein>